<gene>
    <name evidence="2" type="ORF">Purlil1_7116</name>
</gene>
<dbReference type="Proteomes" id="UP001287286">
    <property type="component" value="Unassembled WGS sequence"/>
</dbReference>
<evidence type="ECO:0000313" key="3">
    <source>
        <dbReference type="Proteomes" id="UP001287286"/>
    </source>
</evidence>
<feature type="compositionally biased region" description="Polar residues" evidence="1">
    <location>
        <begin position="99"/>
        <end position="109"/>
    </location>
</feature>
<comment type="caution">
    <text evidence="2">The sequence shown here is derived from an EMBL/GenBank/DDBJ whole genome shotgun (WGS) entry which is preliminary data.</text>
</comment>
<feature type="region of interest" description="Disordered" evidence="1">
    <location>
        <begin position="419"/>
        <end position="465"/>
    </location>
</feature>
<proteinExistence type="predicted"/>
<organism evidence="2 3">
    <name type="scientific">Purpureocillium lilacinum</name>
    <name type="common">Paecilomyces lilacinus</name>
    <dbReference type="NCBI Taxonomy" id="33203"/>
    <lineage>
        <taxon>Eukaryota</taxon>
        <taxon>Fungi</taxon>
        <taxon>Dikarya</taxon>
        <taxon>Ascomycota</taxon>
        <taxon>Pezizomycotina</taxon>
        <taxon>Sordariomycetes</taxon>
        <taxon>Hypocreomycetidae</taxon>
        <taxon>Hypocreales</taxon>
        <taxon>Ophiocordycipitaceae</taxon>
        <taxon>Purpureocillium</taxon>
    </lineage>
</organism>
<feature type="region of interest" description="Disordered" evidence="1">
    <location>
        <begin position="96"/>
        <end position="116"/>
    </location>
</feature>
<evidence type="ECO:0000313" key="2">
    <source>
        <dbReference type="EMBL" id="KAK4088565.1"/>
    </source>
</evidence>
<keyword evidence="3" id="KW-1185">Reference proteome</keyword>
<evidence type="ECO:0000256" key="1">
    <source>
        <dbReference type="SAM" id="MobiDB-lite"/>
    </source>
</evidence>
<reference evidence="2 3" key="1">
    <citation type="journal article" date="2024" name="Microbiol. Resour. Announc.">
        <title>Genome annotations for the ascomycete fungi Trichoderma harzianum, Trichoderma aggressivum, and Purpureocillium lilacinum.</title>
        <authorList>
            <person name="Beijen E.P.W."/>
            <person name="Ohm R.A."/>
        </authorList>
    </citation>
    <scope>NUCLEOTIDE SEQUENCE [LARGE SCALE GENOMIC DNA]</scope>
    <source>
        <strain evidence="2 3">CBS 150709</strain>
    </source>
</reference>
<feature type="compositionally biased region" description="Basic and acidic residues" evidence="1">
    <location>
        <begin position="438"/>
        <end position="449"/>
    </location>
</feature>
<feature type="region of interest" description="Disordered" evidence="1">
    <location>
        <begin position="148"/>
        <end position="170"/>
    </location>
</feature>
<name>A0ABR0BX58_PURLI</name>
<accession>A0ABR0BX58</accession>
<protein>
    <submittedName>
        <fullName evidence="2">Uncharacterized protein</fullName>
    </submittedName>
</protein>
<feature type="region of interest" description="Disordered" evidence="1">
    <location>
        <begin position="1"/>
        <end position="43"/>
    </location>
</feature>
<dbReference type="EMBL" id="JAWRVI010000024">
    <property type="protein sequence ID" value="KAK4088565.1"/>
    <property type="molecule type" value="Genomic_DNA"/>
</dbReference>
<sequence>MPQPRAIPVDGPGWRDGEATNKTRSLATRRTRDKDDSASAPSNHDPMFCCAVSTLRLRASHQRRYESTGGGPRATPAIVNVFTAYSSPERAACVDTNGDAPTTQPNPTRETPHQPTRRATKVEQSAEVVPALLFTILPSSLICESRVRGARGMSSSRPPRQQHDNGGPNPASLLQVCTADLYRSGSANLVMLPCGGSLHSTEAGTRAAPSSVLHDMGHALGSSQKDSTGMTQIHTDFLCDEVLRTYRVRLLHIKLRTSVVQQANRVVSRCYVHVDGPYRERLLCNLPETHQLVVCFPAICISQVDYRTPPDPSHAGVRLAPSMRILDVDHAAAGPLNIPMEFCANLIEVRPLYEYYTALSRPATQQRNVFRQSEITGITSTTLFTSGGLMTMCMHCVPVTEKRRPWGDARRTAYHLSVVPGPQPRDAETRTTGSRMSVEVKLRRAEGKRGTKRRPGSPPVSSNARHGLCLSCRPSQQIRAFMRITLGPHATAAADATGAAPIKDSAASGTAKSGCGGEGAGQICSAPCTLRDHHCELLSPFGGLCLHAVRRAVRPPDRNPHATRGMAVRSAWPGQDWWLAAPARLLEWGCFSGNRRRERGTAVDEKTGS</sequence>